<keyword evidence="3" id="KW-1185">Reference proteome</keyword>
<comment type="caution">
    <text evidence="2">The sequence shown here is derived from an EMBL/GenBank/DDBJ whole genome shotgun (WGS) entry which is preliminary data.</text>
</comment>
<reference evidence="2 3" key="1">
    <citation type="submission" date="2020-08" db="EMBL/GenBank/DDBJ databases">
        <title>Genomic Encyclopedia of Type Strains, Phase III (KMG-III): the genomes of soil and plant-associated and newly described type strains.</title>
        <authorList>
            <person name="Whitman W."/>
        </authorList>
    </citation>
    <scope>NUCLEOTIDE SEQUENCE [LARGE SCALE GENOMIC DNA]</scope>
    <source>
        <strain evidence="2 3">CECT 8280</strain>
    </source>
</reference>
<proteinExistence type="predicted"/>
<feature type="domain" description="HMA" evidence="1">
    <location>
        <begin position="4"/>
        <end position="24"/>
    </location>
</feature>
<dbReference type="Proteomes" id="UP000542811">
    <property type="component" value="Unassembled WGS sequence"/>
</dbReference>
<sequence length="42" mass="4813">MYEFEIHDMTCSHCASTVEKAIKTADPGSLRQHRSWDQDCQG</sequence>
<dbReference type="CDD" id="cd00371">
    <property type="entry name" value="HMA"/>
    <property type="match status" value="1"/>
</dbReference>
<evidence type="ECO:0000313" key="2">
    <source>
        <dbReference type="EMBL" id="MBB3163734.1"/>
    </source>
</evidence>
<dbReference type="Gene3D" id="3.30.70.100">
    <property type="match status" value="1"/>
</dbReference>
<organism evidence="2 3">
    <name type="scientific">Rhizobium laguerreae</name>
    <dbReference type="NCBI Taxonomy" id="1076926"/>
    <lineage>
        <taxon>Bacteria</taxon>
        <taxon>Pseudomonadati</taxon>
        <taxon>Pseudomonadota</taxon>
        <taxon>Alphaproteobacteria</taxon>
        <taxon>Hyphomicrobiales</taxon>
        <taxon>Rhizobiaceae</taxon>
        <taxon>Rhizobium/Agrobacterium group</taxon>
        <taxon>Rhizobium</taxon>
    </lineage>
</organism>
<dbReference type="InterPro" id="IPR036163">
    <property type="entry name" value="HMA_dom_sf"/>
</dbReference>
<protein>
    <submittedName>
        <fullName evidence="2">Copper chaperone CopZ</fullName>
    </submittedName>
</protein>
<gene>
    <name evidence="2" type="ORF">FHS25_004214</name>
</gene>
<evidence type="ECO:0000259" key="1">
    <source>
        <dbReference type="Pfam" id="PF00403"/>
    </source>
</evidence>
<dbReference type="Pfam" id="PF00403">
    <property type="entry name" value="HMA"/>
    <property type="match status" value="1"/>
</dbReference>
<dbReference type="SUPFAM" id="SSF55008">
    <property type="entry name" value="HMA, heavy metal-associated domain"/>
    <property type="match status" value="1"/>
</dbReference>
<name>A0ABR6GBT0_9HYPH</name>
<dbReference type="EMBL" id="JACHXX010000005">
    <property type="protein sequence ID" value="MBB3163734.1"/>
    <property type="molecule type" value="Genomic_DNA"/>
</dbReference>
<dbReference type="InterPro" id="IPR006121">
    <property type="entry name" value="HMA_dom"/>
</dbReference>
<accession>A0ABR6GBT0</accession>
<evidence type="ECO:0000313" key="3">
    <source>
        <dbReference type="Proteomes" id="UP000542811"/>
    </source>
</evidence>